<dbReference type="GO" id="GO:0000724">
    <property type="term" value="P:double-strand break repair via homologous recombination"/>
    <property type="evidence" value="ECO:0007669"/>
    <property type="project" value="TreeGrafter"/>
</dbReference>
<evidence type="ECO:0000313" key="4">
    <source>
        <dbReference type="EMBL" id="KAF2071045.1"/>
    </source>
</evidence>
<organism evidence="4 5">
    <name type="scientific">Polysphondylium violaceum</name>
    <dbReference type="NCBI Taxonomy" id="133409"/>
    <lineage>
        <taxon>Eukaryota</taxon>
        <taxon>Amoebozoa</taxon>
        <taxon>Evosea</taxon>
        <taxon>Eumycetozoa</taxon>
        <taxon>Dictyostelia</taxon>
        <taxon>Dictyosteliales</taxon>
        <taxon>Dictyosteliaceae</taxon>
        <taxon>Polysphondylium</taxon>
    </lineage>
</organism>
<dbReference type="InterPro" id="IPR011513">
    <property type="entry name" value="Nse1"/>
</dbReference>
<keyword evidence="2" id="KW-0539">Nucleus</keyword>
<dbReference type="GO" id="GO:0008270">
    <property type="term" value="F:zinc ion binding"/>
    <property type="evidence" value="ECO:0007669"/>
    <property type="project" value="UniProtKB-KW"/>
</dbReference>
<keyword evidence="2" id="KW-0479">Metal-binding</keyword>
<keyword evidence="2" id="KW-0808">Transferase</keyword>
<comment type="caution">
    <text evidence="4">The sequence shown here is derived from an EMBL/GenBank/DDBJ whole genome shotgun (WGS) entry which is preliminary data.</text>
</comment>
<gene>
    <name evidence="4" type="ORF">CYY_007643</name>
</gene>
<evidence type="ECO:0000313" key="5">
    <source>
        <dbReference type="Proteomes" id="UP000695562"/>
    </source>
</evidence>
<keyword evidence="2" id="KW-0234">DNA repair</keyword>
<sequence length="224" mass="25915">MDDYVELEKNHHAILQAFISRRIIEDSTFEKIVEETNRLCRKNLQPTDYINHINSYIMEYQLQIKDIRILPNPVYWVLINLNADEFSKSATKYTAHETTYFKILLEKMISNGGEIGKTEALNSGTQAEITLSKAETVLRSLIEDGWIKSIVSGYYTLCERSLADLDPLLVDLPKCNLCHQKVLTVNGKLNQCQNDCGTTLHHYCSQDWLQKHKNQCPKCKQQFK</sequence>
<evidence type="ECO:0000259" key="3">
    <source>
        <dbReference type="PROSITE" id="PS50089"/>
    </source>
</evidence>
<dbReference type="GO" id="GO:0030915">
    <property type="term" value="C:Smc5-Smc6 complex"/>
    <property type="evidence" value="ECO:0007669"/>
    <property type="project" value="UniProtKB-UniRule"/>
</dbReference>
<dbReference type="EC" id="2.3.2.27" evidence="2"/>
<dbReference type="InterPro" id="IPR013083">
    <property type="entry name" value="Znf_RING/FYVE/PHD"/>
</dbReference>
<dbReference type="InterPro" id="IPR036388">
    <property type="entry name" value="WH-like_DNA-bd_sf"/>
</dbReference>
<dbReference type="InterPro" id="IPR001841">
    <property type="entry name" value="Znf_RING"/>
</dbReference>
<comment type="subunit">
    <text evidence="2">Component of the Smc5-Smc6 complex.</text>
</comment>
<dbReference type="GO" id="GO:0061630">
    <property type="term" value="F:ubiquitin protein ligase activity"/>
    <property type="evidence" value="ECO:0007669"/>
    <property type="project" value="UniProtKB-EC"/>
</dbReference>
<keyword evidence="1 2" id="KW-0863">Zinc-finger</keyword>
<dbReference type="Gene3D" id="3.30.40.10">
    <property type="entry name" value="Zinc/RING finger domain, C3HC4 (zinc finger)"/>
    <property type="match status" value="1"/>
</dbReference>
<proteinExistence type="inferred from homology"/>
<comment type="catalytic activity">
    <reaction evidence="2">
        <text>S-ubiquitinyl-[E2 ubiquitin-conjugating enzyme]-L-cysteine + [acceptor protein]-L-lysine = [E2 ubiquitin-conjugating enzyme]-L-cysteine + N(6)-ubiquitinyl-[acceptor protein]-L-lysine.</text>
        <dbReference type="EC" id="2.3.2.27"/>
    </reaction>
</comment>
<evidence type="ECO:0000256" key="1">
    <source>
        <dbReference type="PROSITE-ProRule" id="PRU00175"/>
    </source>
</evidence>
<reference evidence="4" key="1">
    <citation type="submission" date="2020-01" db="EMBL/GenBank/DDBJ databases">
        <title>Development of genomics and gene disruption for Polysphondylium violaceum indicates a role for the polyketide synthase stlB in stalk morphogenesis.</title>
        <authorList>
            <person name="Narita B."/>
            <person name="Kawabe Y."/>
            <person name="Kin K."/>
            <person name="Saito T."/>
            <person name="Gibbs R."/>
            <person name="Kuspa A."/>
            <person name="Muzny D."/>
            <person name="Queller D."/>
            <person name="Richards S."/>
            <person name="Strassman J."/>
            <person name="Sucgang R."/>
            <person name="Worley K."/>
            <person name="Schaap P."/>
        </authorList>
    </citation>
    <scope>NUCLEOTIDE SEQUENCE</scope>
    <source>
        <strain evidence="4">QSvi11</strain>
    </source>
</reference>
<dbReference type="Proteomes" id="UP000695562">
    <property type="component" value="Unassembled WGS sequence"/>
</dbReference>
<keyword evidence="5" id="KW-1185">Reference proteome</keyword>
<protein>
    <recommendedName>
        <fullName evidence="2">Non-structural maintenance of chromosomes element 1 homolog</fullName>
        <ecNumber evidence="2">2.3.2.27</ecNumber>
    </recommendedName>
</protein>
<keyword evidence="2" id="KW-0862">Zinc</keyword>
<comment type="similarity">
    <text evidence="2">Belongs to the NSE1 family.</text>
</comment>
<dbReference type="PANTHER" id="PTHR20973">
    <property type="entry name" value="NON-SMC ELEMENT 1-RELATED"/>
    <property type="match status" value="1"/>
</dbReference>
<keyword evidence="2" id="KW-0227">DNA damage</keyword>
<dbReference type="SUPFAM" id="SSF57850">
    <property type="entry name" value="RING/U-box"/>
    <property type="match status" value="1"/>
</dbReference>
<dbReference type="Pfam" id="PF07574">
    <property type="entry name" value="SMC_Nse1"/>
    <property type="match status" value="2"/>
</dbReference>
<dbReference type="PROSITE" id="PS50089">
    <property type="entry name" value="ZF_RING_2"/>
    <property type="match status" value="1"/>
</dbReference>
<feature type="domain" description="RING-type" evidence="3">
    <location>
        <begin position="175"/>
        <end position="220"/>
    </location>
</feature>
<comment type="subcellular location">
    <subcellularLocation>
        <location evidence="2">Nucleus</location>
    </subcellularLocation>
</comment>
<keyword evidence="2" id="KW-0233">DNA recombination</keyword>
<dbReference type="AlphaFoldDB" id="A0A8J4PQM6"/>
<dbReference type="Gene3D" id="3.90.1150.220">
    <property type="match status" value="1"/>
</dbReference>
<dbReference type="EMBL" id="AJWJ01000419">
    <property type="protein sequence ID" value="KAF2071045.1"/>
    <property type="molecule type" value="Genomic_DNA"/>
</dbReference>
<keyword evidence="2" id="KW-0833">Ubl conjugation pathway</keyword>
<dbReference type="Gene3D" id="1.10.10.10">
    <property type="entry name" value="Winged helix-like DNA-binding domain superfamily/Winged helix DNA-binding domain"/>
    <property type="match status" value="1"/>
</dbReference>
<dbReference type="PANTHER" id="PTHR20973:SF0">
    <property type="entry name" value="NON-STRUCTURAL MAINTENANCE OF CHROMOSOMES ELEMENT 1 HOMOLOG"/>
    <property type="match status" value="1"/>
</dbReference>
<dbReference type="GO" id="GO:0005634">
    <property type="term" value="C:nucleus"/>
    <property type="evidence" value="ECO:0007669"/>
    <property type="project" value="UniProtKB-SubCell"/>
</dbReference>
<dbReference type="OrthoDB" id="185455at2759"/>
<name>A0A8J4PQM6_9MYCE</name>
<evidence type="ECO:0000256" key="2">
    <source>
        <dbReference type="RuleBase" id="RU368018"/>
    </source>
</evidence>
<accession>A0A8J4PQM6</accession>